<feature type="region of interest" description="Disordered" evidence="10">
    <location>
        <begin position="128"/>
        <end position="147"/>
    </location>
</feature>
<evidence type="ECO:0000256" key="1">
    <source>
        <dbReference type="ARBA" id="ARBA00004141"/>
    </source>
</evidence>
<dbReference type="EMBL" id="AP026798">
    <property type="protein sequence ID" value="BDR52400.1"/>
    <property type="molecule type" value="Genomic_DNA"/>
</dbReference>
<dbReference type="NCBIfam" id="TIGR00220">
    <property type="entry name" value="mscL"/>
    <property type="match status" value="1"/>
</dbReference>
<feature type="compositionally biased region" description="Polar residues" evidence="10">
    <location>
        <begin position="169"/>
        <end position="188"/>
    </location>
</feature>
<feature type="transmembrane region" description="Helical" evidence="9">
    <location>
        <begin position="91"/>
        <end position="116"/>
    </location>
</feature>
<dbReference type="PANTHER" id="PTHR30266:SF2">
    <property type="entry name" value="LARGE-CONDUCTANCE MECHANOSENSITIVE CHANNEL"/>
    <property type="match status" value="1"/>
</dbReference>
<evidence type="ECO:0000256" key="5">
    <source>
        <dbReference type="ARBA" id="ARBA00022989"/>
    </source>
</evidence>
<comment type="subunit">
    <text evidence="9">Homopentamer.</text>
</comment>
<gene>
    <name evidence="9" type="primary">mscL</name>
    <name evidence="11" type="ORF">KIM372_03070</name>
</gene>
<reference evidence="11 12" key="1">
    <citation type="journal article" date="2023" name="Microbiol. Spectr.">
        <title>Symbiosis of Carpenter Bees with Uncharacterized Lactic Acid Bacteria Showing NAD Auxotrophy.</title>
        <authorList>
            <person name="Kawasaki S."/>
            <person name="Ozawa K."/>
            <person name="Mori T."/>
            <person name="Yamamoto A."/>
            <person name="Ito M."/>
            <person name="Ohkuma M."/>
            <person name="Sakamoto M."/>
            <person name="Matsutani M."/>
        </authorList>
    </citation>
    <scope>NUCLEOTIDE SEQUENCE [LARGE SCALE GENOMIC DNA]</scope>
    <source>
        <strain evidence="11 12">Kim37-2</strain>
    </source>
</reference>
<dbReference type="InterPro" id="IPR036019">
    <property type="entry name" value="MscL_channel"/>
</dbReference>
<organism evidence="11 12">
    <name type="scientific">Bombiscardovia nodaiensis</name>
    <dbReference type="NCBI Taxonomy" id="2932181"/>
    <lineage>
        <taxon>Bacteria</taxon>
        <taxon>Bacillati</taxon>
        <taxon>Actinomycetota</taxon>
        <taxon>Actinomycetes</taxon>
        <taxon>Bifidobacteriales</taxon>
        <taxon>Bifidobacteriaceae</taxon>
        <taxon>Bombiscardovia</taxon>
    </lineage>
</organism>
<dbReference type="InterPro" id="IPR037673">
    <property type="entry name" value="MSC/AndL"/>
</dbReference>
<evidence type="ECO:0000256" key="7">
    <source>
        <dbReference type="ARBA" id="ARBA00023136"/>
    </source>
</evidence>
<keyword evidence="5 9" id="KW-1133">Transmembrane helix</keyword>
<evidence type="ECO:0000256" key="6">
    <source>
        <dbReference type="ARBA" id="ARBA00023065"/>
    </source>
</evidence>
<comment type="subcellular location">
    <subcellularLocation>
        <location evidence="9">Cell membrane</location>
        <topology evidence="9">Multi-pass membrane protein</topology>
    </subcellularLocation>
    <subcellularLocation>
        <location evidence="1">Membrane</location>
        <topology evidence="1">Multi-pass membrane protein</topology>
    </subcellularLocation>
</comment>
<dbReference type="PANTHER" id="PTHR30266">
    <property type="entry name" value="MECHANOSENSITIVE CHANNEL MSCL"/>
    <property type="match status" value="1"/>
</dbReference>
<proteinExistence type="inferred from homology"/>
<protein>
    <recommendedName>
        <fullName evidence="9">Large-conductance mechanosensitive channel</fullName>
    </recommendedName>
</protein>
<keyword evidence="6 9" id="KW-0406">Ion transport</keyword>
<feature type="compositionally biased region" description="Basic and acidic residues" evidence="10">
    <location>
        <begin position="128"/>
        <end position="144"/>
    </location>
</feature>
<dbReference type="SUPFAM" id="SSF81330">
    <property type="entry name" value="Gated mechanosensitive channel"/>
    <property type="match status" value="1"/>
</dbReference>
<dbReference type="HAMAP" id="MF_00115">
    <property type="entry name" value="MscL"/>
    <property type="match status" value="1"/>
</dbReference>
<keyword evidence="2 9" id="KW-0813">Transport</keyword>
<evidence type="ECO:0000256" key="3">
    <source>
        <dbReference type="ARBA" id="ARBA00022475"/>
    </source>
</evidence>
<evidence type="ECO:0000256" key="8">
    <source>
        <dbReference type="ARBA" id="ARBA00023303"/>
    </source>
</evidence>
<name>A0ABM8B6P9_9BIFI</name>
<keyword evidence="8 9" id="KW-0407">Ion channel</keyword>
<dbReference type="Proteomes" id="UP001321766">
    <property type="component" value="Chromosome"/>
</dbReference>
<evidence type="ECO:0000313" key="11">
    <source>
        <dbReference type="EMBL" id="BDR52400.1"/>
    </source>
</evidence>
<dbReference type="Gene3D" id="1.10.1200.120">
    <property type="entry name" value="Large-conductance mechanosensitive channel, MscL, domain 1"/>
    <property type="match status" value="1"/>
</dbReference>
<dbReference type="Pfam" id="PF01741">
    <property type="entry name" value="MscL"/>
    <property type="match status" value="1"/>
</dbReference>
<evidence type="ECO:0000256" key="4">
    <source>
        <dbReference type="ARBA" id="ARBA00022692"/>
    </source>
</evidence>
<sequence>MASGKTSMTQQASHAARELSAISNKGPLSGFKQFISRGSMVDMAVGVVMGSAVTAVVNSIVKNFLSPLIAMIFGKPDLSGLLTISNGKATISFGAILGEVINFLLVAAAIYFCVILPINKLRDLTRTATGQDKEDSKDDAKPSTDEQTVELLQSILKELRSQEPGRRQVTGQASSQTPQSFSAGNRPQ</sequence>
<evidence type="ECO:0000256" key="9">
    <source>
        <dbReference type="HAMAP-Rule" id="MF_00115"/>
    </source>
</evidence>
<comment type="similarity">
    <text evidence="9">Belongs to the MscL family.</text>
</comment>
<comment type="caution">
    <text evidence="9">Lacks conserved residue(s) required for the propagation of feature annotation.</text>
</comment>
<feature type="region of interest" description="Disordered" evidence="10">
    <location>
        <begin position="160"/>
        <end position="188"/>
    </location>
</feature>
<keyword evidence="7 9" id="KW-0472">Membrane</keyword>
<accession>A0ABM8B6P9</accession>
<dbReference type="PRINTS" id="PR01264">
    <property type="entry name" value="MECHCHANNEL"/>
</dbReference>
<keyword evidence="4 9" id="KW-0812">Transmembrane</keyword>
<keyword evidence="3 9" id="KW-1003">Cell membrane</keyword>
<evidence type="ECO:0000256" key="10">
    <source>
        <dbReference type="SAM" id="MobiDB-lite"/>
    </source>
</evidence>
<dbReference type="InterPro" id="IPR001185">
    <property type="entry name" value="MS_channel"/>
</dbReference>
<evidence type="ECO:0000256" key="2">
    <source>
        <dbReference type="ARBA" id="ARBA00022448"/>
    </source>
</evidence>
<keyword evidence="12" id="KW-1185">Reference proteome</keyword>
<comment type="function">
    <text evidence="9">Channel that opens in response to stretch forces in the membrane lipid bilayer. May participate in the regulation of osmotic pressure changes within the cell.</text>
</comment>
<evidence type="ECO:0000313" key="12">
    <source>
        <dbReference type="Proteomes" id="UP001321766"/>
    </source>
</evidence>